<evidence type="ECO:0000256" key="1">
    <source>
        <dbReference type="SAM" id="SignalP"/>
    </source>
</evidence>
<evidence type="ECO:0008006" key="3">
    <source>
        <dbReference type="Google" id="ProtNLM"/>
    </source>
</evidence>
<evidence type="ECO:0000313" key="2">
    <source>
        <dbReference type="EMBL" id="CAD9567805.1"/>
    </source>
</evidence>
<dbReference type="EMBL" id="HBGY01009710">
    <property type="protein sequence ID" value="CAD9567805.1"/>
    <property type="molecule type" value="Transcribed_RNA"/>
</dbReference>
<keyword evidence="1" id="KW-0732">Signal</keyword>
<feature type="chain" id="PRO_5031058348" description="Cystatin domain-containing protein" evidence="1">
    <location>
        <begin position="18"/>
        <end position="156"/>
    </location>
</feature>
<gene>
    <name evidence="2" type="ORF">LDAN0321_LOCUS6122</name>
</gene>
<dbReference type="AlphaFoldDB" id="A0A7S2K6K4"/>
<reference evidence="2" key="1">
    <citation type="submission" date="2021-01" db="EMBL/GenBank/DDBJ databases">
        <authorList>
            <person name="Corre E."/>
            <person name="Pelletier E."/>
            <person name="Niang G."/>
            <person name="Scheremetjew M."/>
            <person name="Finn R."/>
            <person name="Kale V."/>
            <person name="Holt S."/>
            <person name="Cochrane G."/>
            <person name="Meng A."/>
            <person name="Brown T."/>
            <person name="Cohen L."/>
        </authorList>
    </citation>
    <scope>NUCLEOTIDE SEQUENCE</scope>
    <source>
        <strain evidence="2">B650</strain>
    </source>
</reference>
<feature type="signal peptide" evidence="1">
    <location>
        <begin position="1"/>
        <end position="17"/>
    </location>
</feature>
<accession>A0A7S2K6K4</accession>
<proteinExistence type="predicted"/>
<sequence>MQLWWLFVLICPCVGSAFPATLRSIDDESNAHFDGESHDAAIYVVNQLKQMSDSGVYESIELSRILSSEKIDGGIYHTKYVFRLRLESPLFVSRRETEEVNIIFMEDNKGQRSFAIDNFPQMSNHAIEEYRQHKFSDLHERRKHLFQYIRSLPVAL</sequence>
<organism evidence="2">
    <name type="scientific">Leptocylindrus danicus</name>
    <dbReference type="NCBI Taxonomy" id="163516"/>
    <lineage>
        <taxon>Eukaryota</taxon>
        <taxon>Sar</taxon>
        <taxon>Stramenopiles</taxon>
        <taxon>Ochrophyta</taxon>
        <taxon>Bacillariophyta</taxon>
        <taxon>Coscinodiscophyceae</taxon>
        <taxon>Chaetocerotophycidae</taxon>
        <taxon>Leptocylindrales</taxon>
        <taxon>Leptocylindraceae</taxon>
        <taxon>Leptocylindrus</taxon>
    </lineage>
</organism>
<name>A0A7S2K6K4_9STRA</name>
<protein>
    <recommendedName>
        <fullName evidence="3">Cystatin domain-containing protein</fullName>
    </recommendedName>
</protein>